<sequence>MSDLFGRRGKVKEQIVPELGKENRDKDAAIMIVDVVVTIVKCVANVRCDDEGSVIDMVVDIEPWLIDADSYDKLHRMLVKNLIKLGWRICSSLLSRCEGQLSCSLGLLTRVH</sequence>
<dbReference type="Pfam" id="PF25110">
    <property type="entry name" value="TPR_ESP1"/>
    <property type="match status" value="1"/>
</dbReference>
<feature type="domain" description="Separase-like TPR repeats region" evidence="1">
    <location>
        <begin position="9"/>
        <end position="104"/>
    </location>
</feature>
<name>A0A2U1NHG5_ARTAN</name>
<evidence type="ECO:0000313" key="2">
    <source>
        <dbReference type="EMBL" id="PWA72943.1"/>
    </source>
</evidence>
<gene>
    <name evidence="2" type="ORF">CTI12_AA266230</name>
</gene>
<protein>
    <submittedName>
        <fullName evidence="2">Peptidase C50, separase</fullName>
    </submittedName>
</protein>
<organism evidence="2 3">
    <name type="scientific">Artemisia annua</name>
    <name type="common">Sweet wormwood</name>
    <dbReference type="NCBI Taxonomy" id="35608"/>
    <lineage>
        <taxon>Eukaryota</taxon>
        <taxon>Viridiplantae</taxon>
        <taxon>Streptophyta</taxon>
        <taxon>Embryophyta</taxon>
        <taxon>Tracheophyta</taxon>
        <taxon>Spermatophyta</taxon>
        <taxon>Magnoliopsida</taxon>
        <taxon>eudicotyledons</taxon>
        <taxon>Gunneridae</taxon>
        <taxon>Pentapetalae</taxon>
        <taxon>asterids</taxon>
        <taxon>campanulids</taxon>
        <taxon>Asterales</taxon>
        <taxon>Asteraceae</taxon>
        <taxon>Asteroideae</taxon>
        <taxon>Anthemideae</taxon>
        <taxon>Artemisiinae</taxon>
        <taxon>Artemisia</taxon>
    </lineage>
</organism>
<keyword evidence="3" id="KW-1185">Reference proteome</keyword>
<accession>A0A2U1NHG5</accession>
<dbReference type="Proteomes" id="UP000245207">
    <property type="component" value="Unassembled WGS sequence"/>
</dbReference>
<dbReference type="AlphaFoldDB" id="A0A2U1NHG5"/>
<dbReference type="InterPro" id="IPR056933">
    <property type="entry name" value="TPR_ESP1"/>
</dbReference>
<proteinExistence type="predicted"/>
<evidence type="ECO:0000313" key="3">
    <source>
        <dbReference type="Proteomes" id="UP000245207"/>
    </source>
</evidence>
<dbReference type="EMBL" id="PKPP01002817">
    <property type="protein sequence ID" value="PWA72943.1"/>
    <property type="molecule type" value="Genomic_DNA"/>
</dbReference>
<dbReference type="STRING" id="35608.A0A2U1NHG5"/>
<reference evidence="2 3" key="1">
    <citation type="journal article" date="2018" name="Mol. Plant">
        <title>The genome of Artemisia annua provides insight into the evolution of Asteraceae family and artemisinin biosynthesis.</title>
        <authorList>
            <person name="Shen Q."/>
            <person name="Zhang L."/>
            <person name="Liao Z."/>
            <person name="Wang S."/>
            <person name="Yan T."/>
            <person name="Shi P."/>
            <person name="Liu M."/>
            <person name="Fu X."/>
            <person name="Pan Q."/>
            <person name="Wang Y."/>
            <person name="Lv Z."/>
            <person name="Lu X."/>
            <person name="Zhang F."/>
            <person name="Jiang W."/>
            <person name="Ma Y."/>
            <person name="Chen M."/>
            <person name="Hao X."/>
            <person name="Li L."/>
            <person name="Tang Y."/>
            <person name="Lv G."/>
            <person name="Zhou Y."/>
            <person name="Sun X."/>
            <person name="Brodelius P.E."/>
            <person name="Rose J.K.C."/>
            <person name="Tang K."/>
        </authorList>
    </citation>
    <scope>NUCLEOTIDE SEQUENCE [LARGE SCALE GENOMIC DNA]</scope>
    <source>
        <strain evidence="3">cv. Huhao1</strain>
        <tissue evidence="2">Leaf</tissue>
    </source>
</reference>
<evidence type="ECO:0000259" key="1">
    <source>
        <dbReference type="Pfam" id="PF25110"/>
    </source>
</evidence>
<comment type="caution">
    <text evidence="2">The sequence shown here is derived from an EMBL/GenBank/DDBJ whole genome shotgun (WGS) entry which is preliminary data.</text>
</comment>